<name>A0A2A2M6V3_9GAMM</name>
<comment type="caution">
    <text evidence="1">The sequence shown here is derived from an EMBL/GenBank/DDBJ whole genome shotgun (WGS) entry which is preliminary data.</text>
</comment>
<sequence>MWKIRALELNNQEMWNWQQATTIADYAHEQGFTTLVVGQAELLDKLVMPEGYTPHHFNDRLSSQQRARCIYLNRLAQYCQQLGLTFYLQAKEISFPVEILLCHPQLFDVRGNFHFDGAFWSQYLAAKLELVARQIPAMTGILLAISNTDSLLPISEPYGQAINAPHITTPPRRQEESLDLYHRLFSAAAEVMKQQDKHLVLRVFPASNSDVENVLSAIKPLSESVSVSIKLTPERFWPEFPNNPALLDVTERDVWVEIDLVGEEVGWGNFPFMRVEEIQGRLLWCQAKNPSISGALCKISWEGMDNHWILGCISEINLFSCTHFLMPDAHANNEITLLARWLQQRYQWTPAMEVLEQLHNLLERAHQALSGAIYARRHVFHRHSLLPESYGQAMWSLYGQLNRNHWLPGSERDIQFIAEAKEMSANNLFLLAQEKDRSYQLAIELQREALTFSRRTDIPAELKRRWEQEWQGFALYCRTFVHAQKAFFTLHYCKQVENTWSLREICQTNIQALYGTAYEMEDFCLQHRDFPVSMHVMFDAERARALASSLTEELSQLMQ</sequence>
<dbReference type="RefSeq" id="WP_039185815.1">
    <property type="nucleotide sequence ID" value="NZ_CAUFSP010000036.1"/>
</dbReference>
<evidence type="ECO:0000313" key="1">
    <source>
        <dbReference type="EMBL" id="PAV94354.1"/>
    </source>
</evidence>
<keyword evidence="2" id="KW-1185">Reference proteome</keyword>
<gene>
    <name evidence="1" type="ORF">CJD50_21140</name>
</gene>
<dbReference type="AlphaFoldDB" id="A0A2A2M6V3"/>
<dbReference type="EMBL" id="NQMS01000014">
    <property type="protein sequence ID" value="PAV94354.1"/>
    <property type="molecule type" value="Genomic_DNA"/>
</dbReference>
<accession>A0A2A2M6V3</accession>
<dbReference type="Proteomes" id="UP000218796">
    <property type="component" value="Unassembled WGS sequence"/>
</dbReference>
<organism evidence="1 2">
    <name type="scientific">Hafnia paralvei</name>
    <dbReference type="NCBI Taxonomy" id="546367"/>
    <lineage>
        <taxon>Bacteria</taxon>
        <taxon>Pseudomonadati</taxon>
        <taxon>Pseudomonadota</taxon>
        <taxon>Gammaproteobacteria</taxon>
        <taxon>Enterobacterales</taxon>
        <taxon>Hafniaceae</taxon>
        <taxon>Hafnia</taxon>
    </lineage>
</organism>
<dbReference type="SUPFAM" id="SSF51445">
    <property type="entry name" value="(Trans)glycosidases"/>
    <property type="match status" value="1"/>
</dbReference>
<dbReference type="OrthoDB" id="6503743at2"/>
<reference evidence="1 2" key="1">
    <citation type="submission" date="2017-08" db="EMBL/GenBank/DDBJ databases">
        <title>Draft Genome Sequence of Hafnia alvei CITHA-6 Isolated from Raw Bovine Milk.</title>
        <authorList>
            <person name="Culligan E.P."/>
            <person name="Mcsweeney A."/>
            <person name="O'Doherty C."/>
            <person name="Gleeson E."/>
            <person name="O'Riordan D."/>
            <person name="Sleator R.D."/>
        </authorList>
    </citation>
    <scope>NUCLEOTIDE SEQUENCE [LARGE SCALE GENOMIC DNA]</scope>
    <source>
        <strain evidence="1 2">CITHA-6</strain>
    </source>
</reference>
<protein>
    <submittedName>
        <fullName evidence="1">Uncharacterized protein</fullName>
    </submittedName>
</protein>
<proteinExistence type="predicted"/>
<evidence type="ECO:0000313" key="2">
    <source>
        <dbReference type="Proteomes" id="UP000218796"/>
    </source>
</evidence>
<dbReference type="InterPro" id="IPR017853">
    <property type="entry name" value="GH"/>
</dbReference>